<reference evidence="2" key="1">
    <citation type="thesis" date="2021" institute="BYU ScholarsArchive" country="Provo, UT, USA">
        <title>Applications of and Algorithms for Genome Assembly and Genomic Analyses with an Emphasis on Marine Teleosts.</title>
        <authorList>
            <person name="Pickett B.D."/>
        </authorList>
    </citation>
    <scope>NUCLEOTIDE SEQUENCE</scope>
    <source>
        <strain evidence="2">HI-2016</strain>
    </source>
</reference>
<gene>
    <name evidence="2" type="ORF">JZ751_019136</name>
</gene>
<evidence type="ECO:0000313" key="2">
    <source>
        <dbReference type="EMBL" id="KAG9341619.1"/>
    </source>
</evidence>
<accession>A0A8T2NMZ1</accession>
<dbReference type="EMBL" id="JAFBMS010000034">
    <property type="protein sequence ID" value="KAG9341619.1"/>
    <property type="molecule type" value="Genomic_DNA"/>
</dbReference>
<keyword evidence="3" id="KW-1185">Reference proteome</keyword>
<proteinExistence type="predicted"/>
<evidence type="ECO:0000256" key="1">
    <source>
        <dbReference type="SAM" id="MobiDB-lite"/>
    </source>
</evidence>
<name>A0A8T2NMZ1_9TELE</name>
<protein>
    <submittedName>
        <fullName evidence="2">Uncharacterized protein</fullName>
    </submittedName>
</protein>
<dbReference type="Proteomes" id="UP000824540">
    <property type="component" value="Unassembled WGS sequence"/>
</dbReference>
<organism evidence="2 3">
    <name type="scientific">Albula glossodonta</name>
    <name type="common">roundjaw bonefish</name>
    <dbReference type="NCBI Taxonomy" id="121402"/>
    <lineage>
        <taxon>Eukaryota</taxon>
        <taxon>Metazoa</taxon>
        <taxon>Chordata</taxon>
        <taxon>Craniata</taxon>
        <taxon>Vertebrata</taxon>
        <taxon>Euteleostomi</taxon>
        <taxon>Actinopterygii</taxon>
        <taxon>Neopterygii</taxon>
        <taxon>Teleostei</taxon>
        <taxon>Albuliformes</taxon>
        <taxon>Albulidae</taxon>
        <taxon>Albula</taxon>
    </lineage>
</organism>
<evidence type="ECO:0000313" key="3">
    <source>
        <dbReference type="Proteomes" id="UP000824540"/>
    </source>
</evidence>
<comment type="caution">
    <text evidence="2">The sequence shown here is derived from an EMBL/GenBank/DDBJ whole genome shotgun (WGS) entry which is preliminary data.</text>
</comment>
<dbReference type="AlphaFoldDB" id="A0A8T2NMZ1"/>
<feature type="region of interest" description="Disordered" evidence="1">
    <location>
        <begin position="48"/>
        <end position="69"/>
    </location>
</feature>
<sequence length="82" mass="9598">MSCQDSGPHRFPRERLRSLFVDWWAVMAMRKDAEKAAQQLWVIAGPSGRWKGRRSRENSDPSIENPESNAARQRILNLRYDL</sequence>
<feature type="compositionally biased region" description="Polar residues" evidence="1">
    <location>
        <begin position="60"/>
        <end position="69"/>
    </location>
</feature>